<dbReference type="SMART" id="SM00184">
    <property type="entry name" value="RING"/>
    <property type="match status" value="1"/>
</dbReference>
<name>A0A2A9MLR5_BESBE</name>
<evidence type="ECO:0000256" key="10">
    <source>
        <dbReference type="SAM" id="MobiDB-lite"/>
    </source>
</evidence>
<dbReference type="GO" id="GO:0007219">
    <property type="term" value="P:Notch signaling pathway"/>
    <property type="evidence" value="ECO:0007669"/>
    <property type="project" value="UniProtKB-KW"/>
</dbReference>
<feature type="compositionally biased region" description="Basic and acidic residues" evidence="10">
    <location>
        <begin position="293"/>
        <end position="302"/>
    </location>
</feature>
<dbReference type="InterPro" id="IPR039396">
    <property type="entry name" value="Deltex_C"/>
</dbReference>
<dbReference type="InterPro" id="IPR037197">
    <property type="entry name" value="WWE_dom_sf"/>
</dbReference>
<dbReference type="InterPro" id="IPR018123">
    <property type="entry name" value="WWE-dom_subgr"/>
</dbReference>
<sequence length="776" mass="82140">MATSQSSPLFNHLSSPPSSSFPSGPPASASQSDPPGDGDLAFPPELPPVSAVWEWQGEGGWHCFNRGHCELLEAGWEAGQPAVYIRARSWSYRIDLNNMVQQNLLTRRLRHIRRSLDSAALWFCEGADGDASRYDPQIEAALEVMHRARTEQAGDGAGGDASSSVTYWACSDGRDYVADVEAMTETCTTTGEVRRICRCVLKTKHGLDQPLTRTRGTDILHLPSLRVGTVERGECWCAGNLQVVDSVDLDSVLLPVEVQESVDDVCAMCLEALEVAPSPPPARRPSAVAQAEKSGDVGEGERGASQAADDVVKLKFCQHMYHRECILLYVSQAARGGFVCPTCSAVQCTGNGPSPAGIMKWHIDRTPTLDGHSDSGTISVEYELPAGIQSARHQRPGSPFAGTRRVAYLPDTPRGREVLILLIHAFVKGHTFTVGTSVTTGRSDVVVWNGIHHKTNRSGGPTVYGYPDDSYFDRVLSELEAKGVTRDLLASSPDGPAPSTAPVVSASPADASKEAGRSAPRTLMHAPQSAARTRADQETLAEGQESSSSVPSPSPPLSSDGCRRSSRLRNSRTGRKDAAAGAVEATSPASSPSADSMSPVKTSARLCKKPSLGASCCGSSAARSARTPRTRQTLETVSCSSSASASETAGAAREAPPRPLIRGGGSSRREHGDPRGGETEGIDATRAVGQFSSLLKEKKDRVAGGNGAFSLPHDSKRGDTAQEDDEQGKSDRTGPAELANAEADTAVKRYRSNDGVSTRGGNARAHKGTAEPAQKA</sequence>
<dbReference type="CDD" id="cd09633">
    <property type="entry name" value="Deltex_C"/>
    <property type="match status" value="1"/>
</dbReference>
<evidence type="ECO:0000256" key="3">
    <source>
        <dbReference type="ARBA" id="ARBA00009413"/>
    </source>
</evidence>
<evidence type="ECO:0000256" key="5">
    <source>
        <dbReference type="ARBA" id="ARBA00022679"/>
    </source>
</evidence>
<accession>A0A2A9MLR5</accession>
<feature type="domain" description="RING-type" evidence="11">
    <location>
        <begin position="266"/>
        <end position="344"/>
    </location>
</feature>
<dbReference type="Gene3D" id="3.30.720.50">
    <property type="match status" value="1"/>
</dbReference>
<reference evidence="13 14" key="1">
    <citation type="submission" date="2017-09" db="EMBL/GenBank/DDBJ databases">
        <title>Genome sequencing of Besnoitia besnoiti strain Bb-Ger1.</title>
        <authorList>
            <person name="Schares G."/>
            <person name="Venepally P."/>
            <person name="Lorenzi H.A."/>
        </authorList>
    </citation>
    <scope>NUCLEOTIDE SEQUENCE [LARGE SCALE GENOMIC DNA]</scope>
    <source>
        <strain evidence="13 14">Bb-Ger1</strain>
    </source>
</reference>
<keyword evidence="5" id="KW-0808">Transferase</keyword>
<comment type="similarity">
    <text evidence="3">Belongs to the Deltex family.</text>
</comment>
<feature type="region of interest" description="Disordered" evidence="10">
    <location>
        <begin position="1"/>
        <end position="43"/>
    </location>
</feature>
<keyword evidence="9" id="KW-0862">Zinc</keyword>
<dbReference type="UniPathway" id="UPA00143"/>
<dbReference type="PROSITE" id="PS50089">
    <property type="entry name" value="ZF_RING_2"/>
    <property type="match status" value="1"/>
</dbReference>
<evidence type="ECO:0000259" key="12">
    <source>
        <dbReference type="PROSITE" id="PS50918"/>
    </source>
</evidence>
<dbReference type="PANTHER" id="PTHR12622">
    <property type="entry name" value="DELTEX-RELATED"/>
    <property type="match status" value="1"/>
</dbReference>
<feature type="compositionally biased region" description="Low complexity" evidence="10">
    <location>
        <begin position="585"/>
        <end position="599"/>
    </location>
</feature>
<dbReference type="GO" id="GO:0061630">
    <property type="term" value="F:ubiquitin protein ligase activity"/>
    <property type="evidence" value="ECO:0007669"/>
    <property type="project" value="UniProtKB-EC"/>
</dbReference>
<evidence type="ECO:0000313" key="13">
    <source>
        <dbReference type="EMBL" id="PFH36996.1"/>
    </source>
</evidence>
<dbReference type="Gene3D" id="3.30.40.10">
    <property type="entry name" value="Zinc/RING finger domain, C3HC4 (zinc finger)"/>
    <property type="match status" value="1"/>
</dbReference>
<evidence type="ECO:0000256" key="9">
    <source>
        <dbReference type="PROSITE-ProRule" id="PRU00175"/>
    </source>
</evidence>
<dbReference type="InterPro" id="IPR004170">
    <property type="entry name" value="WWE_dom"/>
</dbReference>
<comment type="caution">
    <text evidence="13">The sequence shown here is derived from an EMBL/GenBank/DDBJ whole genome shotgun (WGS) entry which is preliminary data.</text>
</comment>
<dbReference type="InterPro" id="IPR039398">
    <property type="entry name" value="Deltex_fam"/>
</dbReference>
<organism evidence="13 14">
    <name type="scientific">Besnoitia besnoiti</name>
    <name type="common">Apicomplexan protozoan</name>
    <dbReference type="NCBI Taxonomy" id="94643"/>
    <lineage>
        <taxon>Eukaryota</taxon>
        <taxon>Sar</taxon>
        <taxon>Alveolata</taxon>
        <taxon>Apicomplexa</taxon>
        <taxon>Conoidasida</taxon>
        <taxon>Coccidia</taxon>
        <taxon>Eucoccidiorida</taxon>
        <taxon>Eimeriorina</taxon>
        <taxon>Sarcocystidae</taxon>
        <taxon>Besnoitia</taxon>
    </lineage>
</organism>
<proteinExistence type="inferred from homology"/>
<feature type="region of interest" description="Disordered" evidence="10">
    <location>
        <begin position="614"/>
        <end position="776"/>
    </location>
</feature>
<evidence type="ECO:0000313" key="14">
    <source>
        <dbReference type="Proteomes" id="UP000224006"/>
    </source>
</evidence>
<evidence type="ECO:0000256" key="6">
    <source>
        <dbReference type="ARBA" id="ARBA00022723"/>
    </source>
</evidence>
<comment type="catalytic activity">
    <reaction evidence="1">
        <text>S-ubiquitinyl-[E2 ubiquitin-conjugating enzyme]-L-cysteine + [acceptor protein]-L-lysine = [E2 ubiquitin-conjugating enzyme]-L-cysteine + N(6)-ubiquitinyl-[acceptor protein]-L-lysine.</text>
        <dbReference type="EC" id="2.3.2.27"/>
    </reaction>
</comment>
<evidence type="ECO:0000256" key="1">
    <source>
        <dbReference type="ARBA" id="ARBA00000900"/>
    </source>
</evidence>
<keyword evidence="6" id="KW-0479">Metal-binding</keyword>
<evidence type="ECO:0000256" key="2">
    <source>
        <dbReference type="ARBA" id="ARBA00004906"/>
    </source>
</evidence>
<dbReference type="SUPFAM" id="SSF117839">
    <property type="entry name" value="WWE domain"/>
    <property type="match status" value="1"/>
</dbReference>
<keyword evidence="14" id="KW-1185">Reference proteome</keyword>
<feature type="domain" description="WWE" evidence="12">
    <location>
        <begin position="39"/>
        <end position="114"/>
    </location>
</feature>
<evidence type="ECO:0000256" key="8">
    <source>
        <dbReference type="ARBA" id="ARBA00022976"/>
    </source>
</evidence>
<dbReference type="GO" id="GO:0008270">
    <property type="term" value="F:zinc ion binding"/>
    <property type="evidence" value="ECO:0007669"/>
    <property type="project" value="UniProtKB-KW"/>
</dbReference>
<dbReference type="EC" id="2.3.2.27" evidence="4"/>
<dbReference type="STRING" id="94643.A0A2A9MLR5"/>
<dbReference type="InterPro" id="IPR013083">
    <property type="entry name" value="Znf_RING/FYVE/PHD"/>
</dbReference>
<dbReference type="Pfam" id="PF02825">
    <property type="entry name" value="WWE"/>
    <property type="match status" value="2"/>
</dbReference>
<keyword evidence="9" id="KW-0863">Zinc-finger</keyword>
<dbReference type="SUPFAM" id="SSF57850">
    <property type="entry name" value="RING/U-box"/>
    <property type="match status" value="1"/>
</dbReference>
<dbReference type="InterPro" id="IPR001841">
    <property type="entry name" value="Znf_RING"/>
</dbReference>
<dbReference type="GeneID" id="40308435"/>
<dbReference type="KEGG" id="bbes:BESB_034540"/>
<evidence type="ECO:0000256" key="4">
    <source>
        <dbReference type="ARBA" id="ARBA00012483"/>
    </source>
</evidence>
<keyword evidence="7" id="KW-0677">Repeat</keyword>
<dbReference type="VEuPathDB" id="ToxoDB:BESB_034540"/>
<protein>
    <recommendedName>
        <fullName evidence="4">RING-type E3 ubiquitin transferase</fullName>
        <ecNumber evidence="4">2.3.2.27</ecNumber>
    </recommendedName>
</protein>
<dbReference type="GO" id="GO:0016567">
    <property type="term" value="P:protein ubiquitination"/>
    <property type="evidence" value="ECO:0007669"/>
    <property type="project" value="UniProtKB-UniPathway"/>
</dbReference>
<feature type="compositionally biased region" description="Basic and acidic residues" evidence="10">
    <location>
        <begin position="667"/>
        <end position="678"/>
    </location>
</feature>
<feature type="compositionally biased region" description="Basic residues" evidence="10">
    <location>
        <begin position="564"/>
        <end position="573"/>
    </location>
</feature>
<dbReference type="InterPro" id="IPR039399">
    <property type="entry name" value="Deltex_C_sf"/>
</dbReference>
<feature type="compositionally biased region" description="Low complexity" evidence="10">
    <location>
        <begin position="497"/>
        <end position="510"/>
    </location>
</feature>
<comment type="pathway">
    <text evidence="2">Protein modification; protein ubiquitination.</text>
</comment>
<evidence type="ECO:0000259" key="11">
    <source>
        <dbReference type="PROSITE" id="PS50089"/>
    </source>
</evidence>
<feature type="compositionally biased region" description="Low complexity" evidence="10">
    <location>
        <begin position="1"/>
        <end position="37"/>
    </location>
</feature>
<dbReference type="SMART" id="SM00678">
    <property type="entry name" value="WWE"/>
    <property type="match status" value="1"/>
</dbReference>
<feature type="region of interest" description="Disordered" evidence="10">
    <location>
        <begin position="488"/>
        <end position="602"/>
    </location>
</feature>
<dbReference type="OrthoDB" id="527344at2759"/>
<keyword evidence="8" id="KW-0914">Notch signaling pathway</keyword>
<dbReference type="Pfam" id="PF18102">
    <property type="entry name" value="DTC"/>
    <property type="match status" value="1"/>
</dbReference>
<dbReference type="RefSeq" id="XP_029221005.1">
    <property type="nucleotide sequence ID" value="XM_029362040.1"/>
</dbReference>
<dbReference type="Gene3D" id="3.30.390.130">
    <property type="match status" value="1"/>
</dbReference>
<dbReference type="AlphaFoldDB" id="A0A2A9MLR5"/>
<feature type="region of interest" description="Disordered" evidence="10">
    <location>
        <begin position="277"/>
        <end position="304"/>
    </location>
</feature>
<dbReference type="EMBL" id="NWUJ01000002">
    <property type="protein sequence ID" value="PFH36996.1"/>
    <property type="molecule type" value="Genomic_DNA"/>
</dbReference>
<dbReference type="Proteomes" id="UP000224006">
    <property type="component" value="Chromosome II"/>
</dbReference>
<evidence type="ECO:0000256" key="7">
    <source>
        <dbReference type="ARBA" id="ARBA00022737"/>
    </source>
</evidence>
<feature type="compositionally biased region" description="Low complexity" evidence="10">
    <location>
        <begin position="614"/>
        <end position="654"/>
    </location>
</feature>
<gene>
    <name evidence="13" type="ORF">BESB_034540</name>
</gene>
<dbReference type="PROSITE" id="PS50918">
    <property type="entry name" value="WWE"/>
    <property type="match status" value="1"/>
</dbReference>